<dbReference type="EMBL" id="JBHTLT010000016">
    <property type="protein sequence ID" value="MFD1204046.1"/>
    <property type="molecule type" value="Genomic_DNA"/>
</dbReference>
<name>A0ABW3TTG1_9BACL</name>
<dbReference type="Pfam" id="PF05636">
    <property type="entry name" value="HIGH_NTase1"/>
    <property type="match status" value="1"/>
</dbReference>
<dbReference type="NCBIfam" id="NF010191">
    <property type="entry name" value="PRK13670.1"/>
    <property type="match status" value="1"/>
</dbReference>
<comment type="similarity">
    <text evidence="3">Belongs to the TmcAL family.</text>
</comment>
<keyword evidence="3" id="KW-0963">Cytoplasm</keyword>
<comment type="caution">
    <text evidence="3">Lacks conserved residue(s) required for the propagation of feature annotation.</text>
</comment>
<keyword evidence="1 3" id="KW-0436">Ligase</keyword>
<dbReference type="PANTHER" id="PTHR37825">
    <property type="entry name" value="TRNA(MET) CYTIDINE ACETATE LIGASE"/>
    <property type="match status" value="1"/>
</dbReference>
<evidence type="ECO:0000256" key="3">
    <source>
        <dbReference type="HAMAP-Rule" id="MF_01539"/>
    </source>
</evidence>
<comment type="catalytic activity">
    <reaction evidence="3">
        <text>cytidine(34) in elongator tRNA(Met) + acetate + ATP = N(4)-acetylcytidine(34) in elongator tRNA(Met) + AMP + diphosphate</text>
        <dbReference type="Rhea" id="RHEA:58144"/>
        <dbReference type="Rhea" id="RHEA-COMP:10693"/>
        <dbReference type="Rhea" id="RHEA-COMP:10694"/>
        <dbReference type="ChEBI" id="CHEBI:30089"/>
        <dbReference type="ChEBI" id="CHEBI:30616"/>
        <dbReference type="ChEBI" id="CHEBI:33019"/>
        <dbReference type="ChEBI" id="CHEBI:74900"/>
        <dbReference type="ChEBI" id="CHEBI:82748"/>
        <dbReference type="ChEBI" id="CHEBI:456215"/>
    </reaction>
</comment>
<protein>
    <recommendedName>
        <fullName evidence="3">tRNA(Met) cytidine acetate ligase</fullName>
        <ecNumber evidence="3">6.3.4.-</ecNumber>
    </recommendedName>
</protein>
<keyword evidence="2 3" id="KW-0819">tRNA processing</keyword>
<evidence type="ECO:0000256" key="2">
    <source>
        <dbReference type="ARBA" id="ARBA00022694"/>
    </source>
</evidence>
<feature type="binding site" evidence="3">
    <location>
        <position position="168"/>
    </location>
    <ligand>
        <name>ATP</name>
        <dbReference type="ChEBI" id="CHEBI:30616"/>
    </ligand>
</feature>
<keyword evidence="3" id="KW-0694">RNA-binding</keyword>
<accession>A0ABW3TTG1</accession>
<keyword evidence="3" id="KW-0067">ATP-binding</keyword>
<dbReference type="InterPro" id="IPR014729">
    <property type="entry name" value="Rossmann-like_a/b/a_fold"/>
</dbReference>
<dbReference type="RefSeq" id="WP_381479739.1">
    <property type="nucleotide sequence ID" value="NZ_JBHTLT010000016.1"/>
</dbReference>
<evidence type="ECO:0000256" key="1">
    <source>
        <dbReference type="ARBA" id="ARBA00022598"/>
    </source>
</evidence>
<evidence type="ECO:0000313" key="4">
    <source>
        <dbReference type="EMBL" id="MFD1204046.1"/>
    </source>
</evidence>
<comment type="caution">
    <text evidence="4">The sequence shown here is derived from an EMBL/GenBank/DDBJ whole genome shotgun (WGS) entry which is preliminary data.</text>
</comment>
<keyword evidence="3" id="KW-0820">tRNA-binding</keyword>
<proteinExistence type="inferred from homology"/>
<dbReference type="SUPFAM" id="SSF52374">
    <property type="entry name" value="Nucleotidylyl transferase"/>
    <property type="match status" value="1"/>
</dbReference>
<gene>
    <name evidence="3" type="primary">tmcAL</name>
    <name evidence="4" type="ORF">ACFQ38_02735</name>
</gene>
<organism evidence="4 5">
    <name type="scientific">Sporosarcina contaminans</name>
    <dbReference type="NCBI Taxonomy" id="633403"/>
    <lineage>
        <taxon>Bacteria</taxon>
        <taxon>Bacillati</taxon>
        <taxon>Bacillota</taxon>
        <taxon>Bacilli</taxon>
        <taxon>Bacillales</taxon>
        <taxon>Caryophanaceae</taxon>
        <taxon>Sporosarcina</taxon>
    </lineage>
</organism>
<dbReference type="Gene3D" id="3.40.50.620">
    <property type="entry name" value="HUPs"/>
    <property type="match status" value="1"/>
</dbReference>
<reference evidence="5" key="1">
    <citation type="journal article" date="2019" name="Int. J. Syst. Evol. Microbiol.">
        <title>The Global Catalogue of Microorganisms (GCM) 10K type strain sequencing project: providing services to taxonomists for standard genome sequencing and annotation.</title>
        <authorList>
            <consortium name="The Broad Institute Genomics Platform"/>
            <consortium name="The Broad Institute Genome Sequencing Center for Infectious Disease"/>
            <person name="Wu L."/>
            <person name="Ma J."/>
        </authorList>
    </citation>
    <scope>NUCLEOTIDE SEQUENCE [LARGE SCALE GENOMIC DNA]</scope>
    <source>
        <strain evidence="5">CCUG 53915</strain>
    </source>
</reference>
<dbReference type="Proteomes" id="UP001597231">
    <property type="component" value="Unassembled WGS sequence"/>
</dbReference>
<keyword evidence="3" id="KW-0547">Nucleotide-binding</keyword>
<evidence type="ECO:0000313" key="5">
    <source>
        <dbReference type="Proteomes" id="UP001597231"/>
    </source>
</evidence>
<comment type="subcellular location">
    <subcellularLocation>
        <location evidence="3">Cytoplasm</location>
    </subcellularLocation>
</comment>
<dbReference type="HAMAP" id="MF_01539">
    <property type="entry name" value="TmcAL"/>
    <property type="match status" value="1"/>
</dbReference>
<feature type="binding site" evidence="3">
    <location>
        <begin position="9"/>
        <end position="22"/>
    </location>
    <ligand>
        <name>ATP</name>
        <dbReference type="ChEBI" id="CHEBI:30616"/>
    </ligand>
</feature>
<dbReference type="InterPro" id="IPR008513">
    <property type="entry name" value="tRNA(Met)_cyd_acetate_ligase"/>
</dbReference>
<comment type="function">
    <text evidence="3">Catalyzes the formation of N(4)-acetylcytidine (ac(4)C) at the wobble position of elongator tRNA(Met), using acetate and ATP as substrates. First activates an acetate ion to form acetyladenylate (Ac-AMP) and then transfers the acetyl group to tRNA to form ac(4)C34.</text>
</comment>
<feature type="binding site" evidence="3">
    <location>
        <position position="103"/>
    </location>
    <ligand>
        <name>ATP</name>
        <dbReference type="ChEBI" id="CHEBI:30616"/>
    </ligand>
</feature>
<dbReference type="PANTHER" id="PTHR37825:SF1">
    <property type="entry name" value="TRNA(MET) CYTIDINE ACETATE LIGASE"/>
    <property type="match status" value="1"/>
</dbReference>
<feature type="binding site" evidence="3">
    <location>
        <position position="193"/>
    </location>
    <ligand>
        <name>ATP</name>
        <dbReference type="ChEBI" id="CHEBI:30616"/>
    </ligand>
</feature>
<keyword evidence="5" id="KW-1185">Reference proteome</keyword>
<dbReference type="EC" id="6.3.4.-" evidence="3"/>
<sequence length="408" mass="45376">MKLKATGIIVEYNPLHNGHVYHAEQAKITTEADLVIAVMSGNFLQRGEPAFVDKWARAQMALSSNVDIVFELPYRFATAHAPLFAKGAVQLLQAAGCDAFCFGSEEGSIDAFTNSLTLLSETEEQYEAAVKQAVAAGISYPKALNEAYAAVSNDTKANVKLADLSKPNNILGFHYMKAAEDIRSNMKAVTIKRMGANYHDDAEEGKRIASATGIRKSFFETAALSKVTGFIPPITNNLLERWQTTGKSFGSWQTFYPQLRFIILRDGPERLRSIADVTEGIENLFFKAAQKSDTFEDFMSTVKSKRYTWTRIQRMLVHILNGFTYEMREQMEMPSYLRLLGMSQKGRSYLHEQKKNFSLPVVSKVAAIKDPSLQMDCTASDIYAIGTANNKGHIEIGKDYSSPPIIGK</sequence>